<comment type="pathway">
    <text evidence="1">Protein modification; protein ubiquitination.</text>
</comment>
<dbReference type="PANTHER" id="PTHR12874">
    <property type="entry name" value="F-BOX ONLY PROTEIN 48-RELATED"/>
    <property type="match status" value="1"/>
</dbReference>
<dbReference type="PROSITE" id="PS50181">
    <property type="entry name" value="FBOX"/>
    <property type="match status" value="1"/>
</dbReference>
<keyword evidence="1" id="KW-0833">Ubl conjugation pathway</keyword>
<feature type="domain" description="F-box" evidence="2">
    <location>
        <begin position="11"/>
        <end position="58"/>
    </location>
</feature>
<protein>
    <recommendedName>
        <fullName evidence="2">F-box domain-containing protein</fullName>
    </recommendedName>
</protein>
<evidence type="ECO:0000259" key="2">
    <source>
        <dbReference type="PROSITE" id="PS50181"/>
    </source>
</evidence>
<dbReference type="Gene3D" id="1.20.1280.50">
    <property type="match status" value="1"/>
</dbReference>
<keyword evidence="4" id="KW-1185">Reference proteome</keyword>
<dbReference type="AlphaFoldDB" id="A0A8K1G8W9"/>
<dbReference type="Proteomes" id="UP000796761">
    <property type="component" value="Unassembled WGS sequence"/>
</dbReference>
<name>A0A8K1G8W9_9PASS</name>
<dbReference type="SMART" id="SM00256">
    <property type="entry name" value="FBOX"/>
    <property type="match status" value="1"/>
</dbReference>
<gene>
    <name evidence="3" type="ORF">HGM15179_012950</name>
</gene>
<comment type="caution">
    <text evidence="3">The sequence shown here is derived from an EMBL/GenBank/DDBJ whole genome shotgun (WGS) entry which is preliminary data.</text>
</comment>
<dbReference type="CDD" id="cd22113">
    <property type="entry name" value="F-box_FBXO48"/>
    <property type="match status" value="1"/>
</dbReference>
<dbReference type="GO" id="GO:0016567">
    <property type="term" value="P:protein ubiquitination"/>
    <property type="evidence" value="ECO:0007669"/>
    <property type="project" value="UniProtKB-UniRule"/>
</dbReference>
<dbReference type="GO" id="GO:0031146">
    <property type="term" value="P:SCF-dependent proteasomal ubiquitin-dependent protein catabolic process"/>
    <property type="evidence" value="ECO:0007669"/>
    <property type="project" value="UniProtKB-UniRule"/>
</dbReference>
<accession>A0A8K1G8W9</accession>
<reference evidence="3" key="1">
    <citation type="submission" date="2019-04" db="EMBL/GenBank/DDBJ databases">
        <title>Genome assembly of Zosterops borbonicus 15179.</title>
        <authorList>
            <person name="Leroy T."/>
            <person name="Anselmetti Y."/>
            <person name="Tilak M.-K."/>
            <person name="Nabholz B."/>
        </authorList>
    </citation>
    <scope>NUCLEOTIDE SEQUENCE</scope>
    <source>
        <strain evidence="3">HGM_15179</strain>
        <tissue evidence="3">Muscle</tissue>
    </source>
</reference>
<dbReference type="Pfam" id="PF12937">
    <property type="entry name" value="F-box-like"/>
    <property type="match status" value="1"/>
</dbReference>
<dbReference type="EMBL" id="SWJQ01000458">
    <property type="protein sequence ID" value="TRZ14159.1"/>
    <property type="molecule type" value="Genomic_DNA"/>
</dbReference>
<dbReference type="OrthoDB" id="10257471at2759"/>
<proteinExistence type="predicted"/>
<dbReference type="InterPro" id="IPR036047">
    <property type="entry name" value="F-box-like_dom_sf"/>
</dbReference>
<dbReference type="PANTHER" id="PTHR12874:SF9">
    <property type="entry name" value="F-BOX ONLY PROTEIN 48"/>
    <property type="match status" value="1"/>
</dbReference>
<evidence type="ECO:0000313" key="3">
    <source>
        <dbReference type="EMBL" id="TRZ14159.1"/>
    </source>
</evidence>
<dbReference type="GO" id="GO:0005737">
    <property type="term" value="C:cytoplasm"/>
    <property type="evidence" value="ECO:0007669"/>
    <property type="project" value="TreeGrafter"/>
</dbReference>
<dbReference type="InterPro" id="IPR001810">
    <property type="entry name" value="F-box_dom"/>
</dbReference>
<evidence type="ECO:0000313" key="4">
    <source>
        <dbReference type="Proteomes" id="UP000796761"/>
    </source>
</evidence>
<dbReference type="SUPFAM" id="SSF81383">
    <property type="entry name" value="F-box domain"/>
    <property type="match status" value="1"/>
</dbReference>
<organism evidence="3 4">
    <name type="scientific">Zosterops borbonicus</name>
    <dbReference type="NCBI Taxonomy" id="364589"/>
    <lineage>
        <taxon>Eukaryota</taxon>
        <taxon>Metazoa</taxon>
        <taxon>Chordata</taxon>
        <taxon>Craniata</taxon>
        <taxon>Vertebrata</taxon>
        <taxon>Euteleostomi</taxon>
        <taxon>Archelosauria</taxon>
        <taxon>Archosauria</taxon>
        <taxon>Dinosauria</taxon>
        <taxon>Saurischia</taxon>
        <taxon>Theropoda</taxon>
        <taxon>Coelurosauria</taxon>
        <taxon>Aves</taxon>
        <taxon>Neognathae</taxon>
        <taxon>Neoaves</taxon>
        <taxon>Telluraves</taxon>
        <taxon>Australaves</taxon>
        <taxon>Passeriformes</taxon>
        <taxon>Sylvioidea</taxon>
        <taxon>Zosteropidae</taxon>
        <taxon>Zosterops</taxon>
    </lineage>
</organism>
<dbReference type="GO" id="GO:0019005">
    <property type="term" value="C:SCF ubiquitin ligase complex"/>
    <property type="evidence" value="ECO:0007669"/>
    <property type="project" value="UniProtKB-UniRule"/>
</dbReference>
<evidence type="ECO:0000256" key="1">
    <source>
        <dbReference type="RuleBase" id="RU369085"/>
    </source>
</evidence>
<sequence>MEAEGGRGGAGDLVSALPPEISSRIFGGLDVESLCRASVTCKGWHGLIEGSERLWRRHCLAVRAVCQREIDCDRGHGYSWKGKIVRKLAVRGKSLVLSHTDCSEEFAAGSAGEHAEWSVSVESSLEAEVDQDLTRQKRADSHVFILIIFGRYQVTNLSQLKTEQLSTGLGSAVSAHQS</sequence>